<keyword evidence="1" id="KW-1133">Transmembrane helix</keyword>
<evidence type="ECO:0000313" key="3">
    <source>
        <dbReference type="EMBL" id="KAF2679754.1"/>
    </source>
</evidence>
<keyword evidence="1" id="KW-0812">Transmembrane</keyword>
<protein>
    <recommendedName>
        <fullName evidence="5">Transmembrane protein</fullName>
    </recommendedName>
</protein>
<keyword evidence="1" id="KW-0472">Membrane</keyword>
<feature type="chain" id="PRO_5026310349" description="Transmembrane protein" evidence="2">
    <location>
        <begin position="20"/>
        <end position="159"/>
    </location>
</feature>
<dbReference type="Proteomes" id="UP000799291">
    <property type="component" value="Unassembled WGS sequence"/>
</dbReference>
<gene>
    <name evidence="3" type="ORF">K458DRAFT_490392</name>
</gene>
<feature type="signal peptide" evidence="2">
    <location>
        <begin position="1"/>
        <end position="19"/>
    </location>
</feature>
<dbReference type="AlphaFoldDB" id="A0A6G1IND0"/>
<proteinExistence type="predicted"/>
<reference evidence="3" key="1">
    <citation type="journal article" date="2020" name="Stud. Mycol.">
        <title>101 Dothideomycetes genomes: a test case for predicting lifestyles and emergence of pathogens.</title>
        <authorList>
            <person name="Haridas S."/>
            <person name="Albert R."/>
            <person name="Binder M."/>
            <person name="Bloem J."/>
            <person name="Labutti K."/>
            <person name="Salamov A."/>
            <person name="Andreopoulos B."/>
            <person name="Baker S."/>
            <person name="Barry K."/>
            <person name="Bills G."/>
            <person name="Bluhm B."/>
            <person name="Cannon C."/>
            <person name="Castanera R."/>
            <person name="Culley D."/>
            <person name="Daum C."/>
            <person name="Ezra D."/>
            <person name="Gonzalez J."/>
            <person name="Henrissat B."/>
            <person name="Kuo A."/>
            <person name="Liang C."/>
            <person name="Lipzen A."/>
            <person name="Lutzoni F."/>
            <person name="Magnuson J."/>
            <person name="Mondo S."/>
            <person name="Nolan M."/>
            <person name="Ohm R."/>
            <person name="Pangilinan J."/>
            <person name="Park H.-J."/>
            <person name="Ramirez L."/>
            <person name="Alfaro M."/>
            <person name="Sun H."/>
            <person name="Tritt A."/>
            <person name="Yoshinaga Y."/>
            <person name="Zwiers L.-H."/>
            <person name="Turgeon B."/>
            <person name="Goodwin S."/>
            <person name="Spatafora J."/>
            <person name="Crous P."/>
            <person name="Grigoriev I."/>
        </authorList>
    </citation>
    <scope>NUCLEOTIDE SEQUENCE</scope>
    <source>
        <strain evidence="3">CBS 122367</strain>
    </source>
</reference>
<name>A0A6G1IND0_9PLEO</name>
<evidence type="ECO:0008006" key="5">
    <source>
        <dbReference type="Google" id="ProtNLM"/>
    </source>
</evidence>
<organism evidence="3 4">
    <name type="scientific">Lentithecium fluviatile CBS 122367</name>
    <dbReference type="NCBI Taxonomy" id="1168545"/>
    <lineage>
        <taxon>Eukaryota</taxon>
        <taxon>Fungi</taxon>
        <taxon>Dikarya</taxon>
        <taxon>Ascomycota</taxon>
        <taxon>Pezizomycotina</taxon>
        <taxon>Dothideomycetes</taxon>
        <taxon>Pleosporomycetidae</taxon>
        <taxon>Pleosporales</taxon>
        <taxon>Massarineae</taxon>
        <taxon>Lentitheciaceae</taxon>
        <taxon>Lentithecium</taxon>
    </lineage>
</organism>
<evidence type="ECO:0000256" key="2">
    <source>
        <dbReference type="SAM" id="SignalP"/>
    </source>
</evidence>
<keyword evidence="2" id="KW-0732">Signal</keyword>
<feature type="transmembrane region" description="Helical" evidence="1">
    <location>
        <begin position="60"/>
        <end position="82"/>
    </location>
</feature>
<accession>A0A6G1IND0</accession>
<evidence type="ECO:0000256" key="1">
    <source>
        <dbReference type="SAM" id="Phobius"/>
    </source>
</evidence>
<dbReference type="EMBL" id="MU005601">
    <property type="protein sequence ID" value="KAF2679754.1"/>
    <property type="molecule type" value="Genomic_DNA"/>
</dbReference>
<sequence>MQADFFLLLVATSPPLASAASDASVSTTSSHLMAARMPPHAAGHPILPPRSPTLPGNIDFPLAATLFIVGVILTAVIVCLVLRANGKLRTQGELQRAKGQQFEAQQMEDECTEWVDNRPTRGRFSMLPELVSVGVEGSKKRESAGWVGRMLEKARLRGS</sequence>
<evidence type="ECO:0000313" key="4">
    <source>
        <dbReference type="Proteomes" id="UP000799291"/>
    </source>
</evidence>
<keyword evidence="4" id="KW-1185">Reference proteome</keyword>